<keyword evidence="1" id="KW-0472">Membrane</keyword>
<keyword evidence="1" id="KW-1133">Transmembrane helix</keyword>
<dbReference type="AlphaFoldDB" id="A0A9W5RBN5"/>
<keyword evidence="1" id="KW-0812">Transmembrane</keyword>
<evidence type="ECO:0000313" key="3">
    <source>
        <dbReference type="Proteomes" id="UP000014028"/>
    </source>
</evidence>
<name>A0A9W5RBN5_BACCE</name>
<dbReference type="Proteomes" id="UP000014028">
    <property type="component" value="Unassembled WGS sequence"/>
</dbReference>
<accession>A0A9W5RBN5</accession>
<evidence type="ECO:0000256" key="1">
    <source>
        <dbReference type="SAM" id="Phobius"/>
    </source>
</evidence>
<comment type="caution">
    <text evidence="2">The sequence shown here is derived from an EMBL/GenBank/DDBJ whole genome shotgun (WGS) entry which is preliminary data.</text>
</comment>
<reference evidence="2 3" key="1">
    <citation type="submission" date="2012-12" db="EMBL/GenBank/DDBJ databases">
        <title>The Genome Sequence of Bacillus cereus VD184.</title>
        <authorList>
            <consortium name="The Broad Institute Genome Sequencing Platform"/>
            <consortium name="The Broad Institute Genome Sequencing Center for Infectious Disease"/>
            <person name="Feldgarden M."/>
            <person name="Van der Auwera G.A."/>
            <person name="Mahillon J."/>
            <person name="Duprez V."/>
            <person name="Timmery S."/>
            <person name="Mattelet C."/>
            <person name="Dierick K."/>
            <person name="Sun M."/>
            <person name="Yu Z."/>
            <person name="Zhu L."/>
            <person name="Hu X."/>
            <person name="Shank E.B."/>
            <person name="Swiecicka I."/>
            <person name="Hansen B.M."/>
            <person name="Andrup L."/>
            <person name="Walker B."/>
            <person name="Young S.K."/>
            <person name="Zeng Q."/>
            <person name="Gargeya S."/>
            <person name="Fitzgerald M."/>
            <person name="Haas B."/>
            <person name="Abouelleil A."/>
            <person name="Alvarado L."/>
            <person name="Arachchi H.M."/>
            <person name="Berlin A.M."/>
            <person name="Chapman S.B."/>
            <person name="Dewar J."/>
            <person name="Goldberg J."/>
            <person name="Griggs A."/>
            <person name="Gujja S."/>
            <person name="Hansen M."/>
            <person name="Howarth C."/>
            <person name="Imamovic A."/>
            <person name="Larimer J."/>
            <person name="McCowan C."/>
            <person name="Murphy C."/>
            <person name="Neiman D."/>
            <person name="Pearson M."/>
            <person name="Priest M."/>
            <person name="Roberts A."/>
            <person name="Saif S."/>
            <person name="Shea T."/>
            <person name="Sisk P."/>
            <person name="Sykes S."/>
            <person name="Wortman J."/>
            <person name="Nusbaum C."/>
            <person name="Birren B."/>
        </authorList>
    </citation>
    <scope>NUCLEOTIDE SEQUENCE [LARGE SCALE GENOMIC DNA]</scope>
    <source>
        <strain evidence="2 3">VD184</strain>
    </source>
</reference>
<sequence>MLKNKVQSKASFLDDIEMNSYTEIKFFKGVFWGLIFVMPFWIIVTALLIWLYK</sequence>
<evidence type="ECO:0000313" key="2">
    <source>
        <dbReference type="EMBL" id="EOQ19722.1"/>
    </source>
</evidence>
<proteinExistence type="predicted"/>
<protein>
    <submittedName>
        <fullName evidence="2">Uncharacterized protein</fullName>
    </submittedName>
</protein>
<feature type="transmembrane region" description="Helical" evidence="1">
    <location>
        <begin position="30"/>
        <end position="52"/>
    </location>
</feature>
<organism evidence="2 3">
    <name type="scientific">Bacillus cereus VD184</name>
    <dbReference type="NCBI Taxonomy" id="1053242"/>
    <lineage>
        <taxon>Bacteria</taxon>
        <taxon>Bacillati</taxon>
        <taxon>Bacillota</taxon>
        <taxon>Bacilli</taxon>
        <taxon>Bacillales</taxon>
        <taxon>Bacillaceae</taxon>
        <taxon>Bacillus</taxon>
        <taxon>Bacillus cereus group</taxon>
    </lineage>
</organism>
<dbReference type="RefSeq" id="WP_001996064.1">
    <property type="nucleotide sequence ID" value="NZ_KB976820.1"/>
</dbReference>
<gene>
    <name evidence="2" type="ORF">IKC_04196</name>
</gene>
<dbReference type="EMBL" id="AHFK01000018">
    <property type="protein sequence ID" value="EOQ19722.1"/>
    <property type="molecule type" value="Genomic_DNA"/>
</dbReference>